<feature type="compositionally biased region" description="Low complexity" evidence="6">
    <location>
        <begin position="249"/>
        <end position="260"/>
    </location>
</feature>
<keyword evidence="4" id="KW-0067">ATP-binding</keyword>
<gene>
    <name evidence="9" type="primary">LOC109478459</name>
</gene>
<dbReference type="AlphaFoldDB" id="A0A6P4ZX55"/>
<keyword evidence="3" id="KW-0547">Nucleotide-binding</keyword>
<reference evidence="9" key="1">
    <citation type="submission" date="2025-08" db="UniProtKB">
        <authorList>
            <consortium name="RefSeq"/>
        </authorList>
    </citation>
    <scope>IDENTIFICATION</scope>
    <source>
        <tissue evidence="9">Gonad</tissue>
    </source>
</reference>
<dbReference type="GO" id="GO:0004674">
    <property type="term" value="F:protein serine/threonine kinase activity"/>
    <property type="evidence" value="ECO:0007669"/>
    <property type="project" value="UniProtKB-EC"/>
</dbReference>
<dbReference type="PANTHER" id="PTHR45832">
    <property type="entry name" value="SERINE/THREONINE-PROTEIN KINASE SAMKA-RELATED-RELATED"/>
    <property type="match status" value="1"/>
</dbReference>
<dbReference type="SUPFAM" id="SSF56112">
    <property type="entry name" value="Protein kinase-like (PK-like)"/>
    <property type="match status" value="1"/>
</dbReference>
<dbReference type="Pfam" id="PF00069">
    <property type="entry name" value="Pkinase"/>
    <property type="match status" value="1"/>
</dbReference>
<protein>
    <recommendedName>
        <fullName evidence="2">non-specific serine/threonine protein kinase</fullName>
        <ecNumber evidence="2">2.7.11.1</ecNumber>
    </recommendedName>
</protein>
<evidence type="ECO:0000256" key="1">
    <source>
        <dbReference type="ARBA" id="ARBA00008874"/>
    </source>
</evidence>
<dbReference type="InterPro" id="IPR051931">
    <property type="entry name" value="PAK3-like"/>
</dbReference>
<dbReference type="Gene3D" id="1.10.510.10">
    <property type="entry name" value="Transferase(Phosphotransferase) domain 1"/>
    <property type="match status" value="1"/>
</dbReference>
<evidence type="ECO:0000313" key="8">
    <source>
        <dbReference type="Proteomes" id="UP000515135"/>
    </source>
</evidence>
<dbReference type="OrthoDB" id="1668230at2759"/>
<dbReference type="CDD" id="cd00180">
    <property type="entry name" value="PKc"/>
    <property type="match status" value="1"/>
</dbReference>
<evidence type="ECO:0000313" key="9">
    <source>
        <dbReference type="RefSeq" id="XP_019635552.1"/>
    </source>
</evidence>
<dbReference type="InterPro" id="IPR011009">
    <property type="entry name" value="Kinase-like_dom_sf"/>
</dbReference>
<evidence type="ECO:0000256" key="3">
    <source>
        <dbReference type="ARBA" id="ARBA00022741"/>
    </source>
</evidence>
<dbReference type="GO" id="GO:0005524">
    <property type="term" value="F:ATP binding"/>
    <property type="evidence" value="ECO:0007669"/>
    <property type="project" value="UniProtKB-KW"/>
</dbReference>
<evidence type="ECO:0000256" key="6">
    <source>
        <dbReference type="SAM" id="MobiDB-lite"/>
    </source>
</evidence>
<keyword evidence="5" id="KW-0175">Coiled coil</keyword>
<sequence length="401" mass="45416">MTLTKLGEGSEGEVYIAIDLKDKNLFAVKKVSLQKFGKTNPAAFLQLTDCPQVCKPFGLILDEEGECVYFLMERLRGKTLKLLLNSGDEIPITTAVGICIEIMKALSYIHSKGMVHRDVKEDNVMSKGTNATVLDITGVRKADKYSQFAQDTVMAVNLLNEMLLPPDSRSEGAVWTPSDEDQKKYPKEALQDLKKIMEIQMKAVPSMDHATVEKLLEDLQSISRRLSGATNVAQYQGATCSSSDADPAQGMTQQGSTSSSFDSKGIPSPFFDKDELMKKMEALQAEKDNCSRELVEAQKKIKDQEEQMQQMEKEHKDDFTRVNKKRMELKLKVKLLQDERLMTELENLKWKAQAQHLEVENQEMMMELDMLLLKDKKLKDELDALKAKMKKMQDEDARAEE</sequence>
<name>A0A6P4ZX55_BRABE</name>
<organism evidence="8 9">
    <name type="scientific">Branchiostoma belcheri</name>
    <name type="common">Amphioxus</name>
    <dbReference type="NCBI Taxonomy" id="7741"/>
    <lineage>
        <taxon>Eukaryota</taxon>
        <taxon>Metazoa</taxon>
        <taxon>Chordata</taxon>
        <taxon>Cephalochordata</taxon>
        <taxon>Leptocardii</taxon>
        <taxon>Amphioxiformes</taxon>
        <taxon>Branchiostomatidae</taxon>
        <taxon>Branchiostoma</taxon>
    </lineage>
</organism>
<dbReference type="PANTHER" id="PTHR45832:SF22">
    <property type="entry name" value="SERINE_THREONINE-PROTEIN KINASE SAMKA-RELATED"/>
    <property type="match status" value="1"/>
</dbReference>
<evidence type="ECO:0000259" key="7">
    <source>
        <dbReference type="PROSITE" id="PS50011"/>
    </source>
</evidence>
<dbReference type="EC" id="2.7.11.1" evidence="2"/>
<keyword evidence="8" id="KW-1185">Reference proteome</keyword>
<evidence type="ECO:0000256" key="4">
    <source>
        <dbReference type="ARBA" id="ARBA00022840"/>
    </source>
</evidence>
<dbReference type="PROSITE" id="PS50011">
    <property type="entry name" value="PROTEIN_KINASE_DOM"/>
    <property type="match status" value="1"/>
</dbReference>
<dbReference type="Proteomes" id="UP000515135">
    <property type="component" value="Unplaced"/>
</dbReference>
<feature type="region of interest" description="Disordered" evidence="6">
    <location>
        <begin position="239"/>
        <end position="270"/>
    </location>
</feature>
<dbReference type="GeneID" id="109478459"/>
<feature type="domain" description="Protein kinase" evidence="7">
    <location>
        <begin position="1"/>
        <end position="238"/>
    </location>
</feature>
<evidence type="ECO:0000256" key="5">
    <source>
        <dbReference type="SAM" id="Coils"/>
    </source>
</evidence>
<dbReference type="KEGG" id="bbel:109478459"/>
<dbReference type="RefSeq" id="XP_019635552.1">
    <property type="nucleotide sequence ID" value="XM_019779993.1"/>
</dbReference>
<comment type="similarity">
    <text evidence="1">Belongs to the protein kinase superfamily. STE Ser/Thr protein kinase family. STE20 subfamily.</text>
</comment>
<proteinExistence type="inferred from homology"/>
<accession>A0A6P4ZX55</accession>
<feature type="coiled-coil region" evidence="5">
    <location>
        <begin position="273"/>
        <end position="395"/>
    </location>
</feature>
<dbReference type="SMART" id="SM00220">
    <property type="entry name" value="S_TKc"/>
    <property type="match status" value="1"/>
</dbReference>
<evidence type="ECO:0000256" key="2">
    <source>
        <dbReference type="ARBA" id="ARBA00012513"/>
    </source>
</evidence>
<dbReference type="InterPro" id="IPR000719">
    <property type="entry name" value="Prot_kinase_dom"/>
</dbReference>